<dbReference type="EMBL" id="SRJD01000032">
    <property type="protein sequence ID" value="TGA96038.1"/>
    <property type="molecule type" value="Genomic_DNA"/>
</dbReference>
<evidence type="ECO:0000313" key="3">
    <source>
        <dbReference type="Proteomes" id="UP000298347"/>
    </source>
</evidence>
<dbReference type="PANTHER" id="PTHR35841:SF1">
    <property type="entry name" value="PHOSPHONATES-BINDING PERIPLASMIC PROTEIN"/>
    <property type="match status" value="1"/>
</dbReference>
<accession>A0A4Z0GH82</accession>
<gene>
    <name evidence="2" type="ORF">E4665_16955</name>
</gene>
<organism evidence="2 3">
    <name type="scientific">Sporolactobacillus shoreae</name>
    <dbReference type="NCBI Taxonomy" id="1465501"/>
    <lineage>
        <taxon>Bacteria</taxon>
        <taxon>Bacillati</taxon>
        <taxon>Bacillota</taxon>
        <taxon>Bacilli</taxon>
        <taxon>Bacillales</taxon>
        <taxon>Sporolactobacillaceae</taxon>
        <taxon>Sporolactobacillus</taxon>
    </lineage>
</organism>
<evidence type="ECO:0000313" key="2">
    <source>
        <dbReference type="EMBL" id="TGA96038.1"/>
    </source>
</evidence>
<dbReference type="Pfam" id="PF12974">
    <property type="entry name" value="Phosphonate-bd"/>
    <property type="match status" value="1"/>
</dbReference>
<dbReference type="PANTHER" id="PTHR35841">
    <property type="entry name" value="PHOSPHONATES-BINDING PERIPLASMIC PROTEIN"/>
    <property type="match status" value="1"/>
</dbReference>
<dbReference type="PROSITE" id="PS51257">
    <property type="entry name" value="PROKAR_LIPOPROTEIN"/>
    <property type="match status" value="1"/>
</dbReference>
<evidence type="ECO:0000256" key="1">
    <source>
        <dbReference type="SAM" id="SignalP"/>
    </source>
</evidence>
<keyword evidence="1" id="KW-0732">Signal</keyword>
<dbReference type="SUPFAM" id="SSF53850">
    <property type="entry name" value="Periplasmic binding protein-like II"/>
    <property type="match status" value="1"/>
</dbReference>
<name>A0A4Z0GH82_9BACL</name>
<reference evidence="2 3" key="1">
    <citation type="journal article" date="2015" name="Int. J. Syst. Evol. Microbiol.">
        <title>Sporolactobacillus shoreae sp. nov. and Sporolactobacillus spathodeae sp. nov., two spore-forming lactic acid bacteria isolated from tree barks in Thailand.</title>
        <authorList>
            <person name="Thamacharoensuk T."/>
            <person name="Kitahara M."/>
            <person name="Ohkuma M."/>
            <person name="Thongchul N."/>
            <person name="Tanasupawat S."/>
        </authorList>
    </citation>
    <scope>NUCLEOTIDE SEQUENCE [LARGE SCALE GENOMIC DNA]</scope>
    <source>
        <strain evidence="2 3">BK92</strain>
    </source>
</reference>
<comment type="caution">
    <text evidence="2">The sequence shown here is derived from an EMBL/GenBank/DDBJ whole genome shotgun (WGS) entry which is preliminary data.</text>
</comment>
<feature type="chain" id="PRO_5039210017" evidence="1">
    <location>
        <begin position="23"/>
        <end position="341"/>
    </location>
</feature>
<dbReference type="Proteomes" id="UP000298347">
    <property type="component" value="Unassembled WGS sequence"/>
</dbReference>
<sequence length="341" mass="36686">MKKFLIGLLILTLVLVTSACSANGSASTGKKTITVVWYPNESGADMKDSRQALDKIIAQATGKKVIDKLTTDYNIAIEAVASGNADIGFLAAQGYIEAHQKNNKVLPLVVNSGGSGTLKDAVYYSWISVPAADASKYQTNGQYSLANIAGKRMSFVSTASTSGFIIPTAQIIHDFKSQSKYSNLKQADLTQGGKFFSQVLFGQTHQGSAVNLLTGKVDVAAFCDTELERYVDVASGTFDQPGATYKVKSGAPEPFNNLAGKEFTALTVTPVLNAPIVMNTQTLSKQDQQKLLSTLTSDKVANDKSIFAPANSKAMFFKTGKNDRFLKIDDSWFDPIRKLSE</sequence>
<keyword evidence="3" id="KW-1185">Reference proteome</keyword>
<dbReference type="AlphaFoldDB" id="A0A4Z0GH82"/>
<dbReference type="RefSeq" id="WP_135349985.1">
    <property type="nucleotide sequence ID" value="NZ_SRJD01000032.1"/>
</dbReference>
<dbReference type="Gene3D" id="3.40.190.10">
    <property type="entry name" value="Periplasmic binding protein-like II"/>
    <property type="match status" value="2"/>
</dbReference>
<dbReference type="OrthoDB" id="1792890at2"/>
<proteinExistence type="predicted"/>
<feature type="signal peptide" evidence="1">
    <location>
        <begin position="1"/>
        <end position="22"/>
    </location>
</feature>
<protein>
    <submittedName>
        <fullName evidence="2">Phosphonate ABC transporter substrate-binding protein</fullName>
    </submittedName>
</protein>